<evidence type="ECO:0000313" key="3">
    <source>
        <dbReference type="Proteomes" id="UP001642540"/>
    </source>
</evidence>
<proteinExistence type="predicted"/>
<keyword evidence="1" id="KW-0812">Transmembrane</keyword>
<reference evidence="2 3" key="1">
    <citation type="submission" date="2024-08" db="EMBL/GenBank/DDBJ databases">
        <authorList>
            <person name="Cucini C."/>
            <person name="Frati F."/>
        </authorList>
    </citation>
    <scope>NUCLEOTIDE SEQUENCE [LARGE SCALE GENOMIC DNA]</scope>
</reference>
<keyword evidence="1" id="KW-1133">Transmembrane helix</keyword>
<feature type="transmembrane region" description="Helical" evidence="1">
    <location>
        <begin position="29"/>
        <end position="55"/>
    </location>
</feature>
<keyword evidence="1" id="KW-0472">Membrane</keyword>
<keyword evidence="3" id="KW-1185">Reference proteome</keyword>
<sequence length="290" mass="33470">MYFSSFFVDNFSSTYLSNVNPIIENYWKWVSIGVTLAVVQLAIIPCQTLVFFPLLEFPLDPFFVTIPLIVPASKNCVNTYSCRLVYDMLIWCSRYLISMVSTTTCCRFSAMLLATFAYMFEIQSRYLDTLNRLPFGNCVNMKFFKWYSSLQIANQRYQEPVSWILSIMLSDGFVVIVLCNVVSLKGYGLPIEVYILAPTVSVFAIFFIMVFLSVAIQSEVISKKLIWKRSTHMGYVEGGSCEFKLRRKLFKSMRPVSYRCGSFMNMESGMDRTFFLGICLRTVDIFLLLK</sequence>
<dbReference type="EMBL" id="CAXLJM020000107">
    <property type="protein sequence ID" value="CAL8135263.1"/>
    <property type="molecule type" value="Genomic_DNA"/>
</dbReference>
<gene>
    <name evidence="2" type="ORF">ODALV1_LOCUS25904</name>
</gene>
<name>A0ABP1RTQ3_9HEXA</name>
<accession>A0ABP1RTQ3</accession>
<feature type="transmembrane region" description="Helical" evidence="1">
    <location>
        <begin position="161"/>
        <end position="183"/>
    </location>
</feature>
<feature type="transmembrane region" description="Helical" evidence="1">
    <location>
        <begin position="195"/>
        <end position="216"/>
    </location>
</feature>
<protein>
    <submittedName>
        <fullName evidence="2">Uncharacterized protein</fullName>
    </submittedName>
</protein>
<evidence type="ECO:0000256" key="1">
    <source>
        <dbReference type="SAM" id="Phobius"/>
    </source>
</evidence>
<comment type="caution">
    <text evidence="2">The sequence shown here is derived from an EMBL/GenBank/DDBJ whole genome shotgun (WGS) entry which is preliminary data.</text>
</comment>
<feature type="transmembrane region" description="Helical" evidence="1">
    <location>
        <begin position="95"/>
        <end position="120"/>
    </location>
</feature>
<organism evidence="2 3">
    <name type="scientific">Orchesella dallaii</name>
    <dbReference type="NCBI Taxonomy" id="48710"/>
    <lineage>
        <taxon>Eukaryota</taxon>
        <taxon>Metazoa</taxon>
        <taxon>Ecdysozoa</taxon>
        <taxon>Arthropoda</taxon>
        <taxon>Hexapoda</taxon>
        <taxon>Collembola</taxon>
        <taxon>Entomobryomorpha</taxon>
        <taxon>Entomobryoidea</taxon>
        <taxon>Orchesellidae</taxon>
        <taxon>Orchesellinae</taxon>
        <taxon>Orchesella</taxon>
    </lineage>
</organism>
<dbReference type="Proteomes" id="UP001642540">
    <property type="component" value="Unassembled WGS sequence"/>
</dbReference>
<evidence type="ECO:0000313" key="2">
    <source>
        <dbReference type="EMBL" id="CAL8135263.1"/>
    </source>
</evidence>